<proteinExistence type="predicted"/>
<protein>
    <submittedName>
        <fullName evidence="1">Uncharacterized protein</fullName>
    </submittedName>
</protein>
<evidence type="ECO:0000313" key="2">
    <source>
        <dbReference type="Proteomes" id="UP000246569"/>
    </source>
</evidence>
<dbReference type="Proteomes" id="UP000246569">
    <property type="component" value="Unassembled WGS sequence"/>
</dbReference>
<name>A0A317MQU9_9GAMM</name>
<sequence length="156" mass="17315">MPTVSIQNNRLGYGLEVSMGMQPVEFSYESPQWGGLLEALAWHPGHMPSRLPRALVFGIEQAGARERIECLLASGYEVICASGTEMLPLWFEQLAVDADFDARLIDVSLVVDDEQARQNLIKLYRPLRIHDFSASALPAVEFLSHAGQSVLPAYRS</sequence>
<comment type="caution">
    <text evidence="1">The sequence shown here is derived from an EMBL/GenBank/DDBJ whole genome shotgun (WGS) entry which is preliminary data.</text>
</comment>
<accession>A0A317MQU9</accession>
<organism evidence="1 2">
    <name type="scientific">Plasticicumulans acidivorans</name>
    <dbReference type="NCBI Taxonomy" id="886464"/>
    <lineage>
        <taxon>Bacteria</taxon>
        <taxon>Pseudomonadati</taxon>
        <taxon>Pseudomonadota</taxon>
        <taxon>Gammaproteobacteria</taxon>
        <taxon>Candidatus Competibacteraceae</taxon>
        <taxon>Plasticicumulans</taxon>
    </lineage>
</organism>
<evidence type="ECO:0000313" key="1">
    <source>
        <dbReference type="EMBL" id="PWV58910.1"/>
    </source>
</evidence>
<keyword evidence="2" id="KW-1185">Reference proteome</keyword>
<dbReference type="AlphaFoldDB" id="A0A317MQU9"/>
<reference evidence="1 2" key="1">
    <citation type="submission" date="2018-05" db="EMBL/GenBank/DDBJ databases">
        <title>Genomic Encyclopedia of Type Strains, Phase IV (KMG-IV): sequencing the most valuable type-strain genomes for metagenomic binning, comparative biology and taxonomic classification.</title>
        <authorList>
            <person name="Goeker M."/>
        </authorList>
    </citation>
    <scope>NUCLEOTIDE SEQUENCE [LARGE SCALE GENOMIC DNA]</scope>
    <source>
        <strain evidence="1 2">DSM 23606</strain>
    </source>
</reference>
<gene>
    <name evidence="1" type="ORF">C7443_11391</name>
</gene>
<dbReference type="EMBL" id="QGTJ01000013">
    <property type="protein sequence ID" value="PWV58910.1"/>
    <property type="molecule type" value="Genomic_DNA"/>
</dbReference>